<feature type="region of interest" description="Disordered" evidence="1">
    <location>
        <begin position="940"/>
        <end position="1002"/>
    </location>
</feature>
<keyword evidence="2" id="KW-1133">Transmembrane helix</keyword>
<dbReference type="EMBL" id="PCRK01000042">
    <property type="protein sequence ID" value="PIP19590.1"/>
    <property type="molecule type" value="Genomic_DNA"/>
</dbReference>
<keyword evidence="2" id="KW-0812">Transmembrane</keyword>
<evidence type="ECO:0000313" key="4">
    <source>
        <dbReference type="Proteomes" id="UP000231292"/>
    </source>
</evidence>
<gene>
    <name evidence="3" type="ORF">COX41_02090</name>
</gene>
<feature type="region of interest" description="Disordered" evidence="1">
    <location>
        <begin position="115"/>
        <end position="139"/>
    </location>
</feature>
<feature type="non-terminal residue" evidence="3">
    <location>
        <position position="1290"/>
    </location>
</feature>
<protein>
    <submittedName>
        <fullName evidence="3">Uncharacterized protein</fullName>
    </submittedName>
</protein>
<feature type="transmembrane region" description="Helical" evidence="2">
    <location>
        <begin position="1008"/>
        <end position="1027"/>
    </location>
</feature>
<feature type="compositionally biased region" description="Basic and acidic residues" evidence="1">
    <location>
        <begin position="117"/>
        <end position="126"/>
    </location>
</feature>
<feature type="compositionally biased region" description="Gly residues" evidence="1">
    <location>
        <begin position="655"/>
        <end position="670"/>
    </location>
</feature>
<feature type="transmembrane region" description="Helical" evidence="2">
    <location>
        <begin position="892"/>
        <end position="910"/>
    </location>
</feature>
<feature type="compositionally biased region" description="Gly residues" evidence="1">
    <location>
        <begin position="677"/>
        <end position="686"/>
    </location>
</feature>
<feature type="non-terminal residue" evidence="3">
    <location>
        <position position="1"/>
    </location>
</feature>
<reference evidence="3 4" key="1">
    <citation type="submission" date="2017-09" db="EMBL/GenBank/DDBJ databases">
        <title>Depth-based differentiation of microbial function through sediment-hosted aquifers and enrichment of novel symbionts in the deep terrestrial subsurface.</title>
        <authorList>
            <person name="Probst A.J."/>
            <person name="Ladd B."/>
            <person name="Jarett J.K."/>
            <person name="Geller-Mcgrath D.E."/>
            <person name="Sieber C.M."/>
            <person name="Emerson J.B."/>
            <person name="Anantharaman K."/>
            <person name="Thomas B.C."/>
            <person name="Malmstrom R."/>
            <person name="Stieglmeier M."/>
            <person name="Klingl A."/>
            <person name="Woyke T."/>
            <person name="Ryan C.M."/>
            <person name="Banfield J.F."/>
        </authorList>
    </citation>
    <scope>NUCLEOTIDE SEQUENCE [LARGE SCALE GENOMIC DNA]</scope>
    <source>
        <strain evidence="3">CG23_combo_of_CG06-09_8_20_14_all_41_10</strain>
    </source>
</reference>
<evidence type="ECO:0000256" key="2">
    <source>
        <dbReference type="SAM" id="Phobius"/>
    </source>
</evidence>
<organism evidence="3 4">
    <name type="scientific">Candidatus Sherwoodlollariibacterium unditelluris</name>
    <dbReference type="NCBI Taxonomy" id="1974757"/>
    <lineage>
        <taxon>Bacteria</taxon>
        <taxon>Pseudomonadati</taxon>
        <taxon>Candidatus Omnitrophota</taxon>
        <taxon>Candidatus Sherwoodlollariibacterium</taxon>
    </lineage>
</organism>
<feature type="compositionally biased region" description="Basic and acidic residues" evidence="1">
    <location>
        <begin position="940"/>
        <end position="982"/>
    </location>
</feature>
<evidence type="ECO:0000256" key="1">
    <source>
        <dbReference type="SAM" id="MobiDB-lite"/>
    </source>
</evidence>
<feature type="compositionally biased region" description="Basic residues" evidence="1">
    <location>
        <begin position="687"/>
        <end position="697"/>
    </location>
</feature>
<proteinExistence type="predicted"/>
<accession>A0A2G9YK21</accession>
<dbReference type="Proteomes" id="UP000231292">
    <property type="component" value="Unassembled WGS sequence"/>
</dbReference>
<evidence type="ECO:0000313" key="3">
    <source>
        <dbReference type="EMBL" id="PIP19590.1"/>
    </source>
</evidence>
<feature type="compositionally biased region" description="Polar residues" evidence="1">
    <location>
        <begin position="127"/>
        <end position="139"/>
    </location>
</feature>
<sequence length="1290" mass="140714">MVRTTLPAMQVGSLVGAISSSSIVNSATPAISPQISRWFTLGGKSYLEGNGIGSSILFHAPPVALAKSLLSRLISASKARGKLGILVIVLSSLAIAIRSTVSLFKRLADAQSVTFGDEEKGQDARDASSNTSNIGNTAVEAVSNTDSRVMPGNSIGNKIARIISRITDAQSANSIPTENSSSPVNIDLYQVLHDLTVPRSRLLSRDPNALNGRTYQNEQERADDNWYLAEELVYREVDKSLRSPADNNARTDFNAEAELNELNRFSAELESNTGNGVKVLDEVIGQQLEKGKVALAHILRSNKELREQFYENKREINARIVDRNFDTLVTGQKEVKEEIRRSNDIQRILLDTDLRELILNKIKEVIRDFKGAKNLEEVAVEVIEWFKRGGTRKESRTTKIFDLAKLLNEKEGQEVKKEKVESYVVDLIKVLVLSEQAKEELVREKERARESEGIKAKADKAINTSEKAINVSENVLKPLARRAQRKIECTPFTLGLLMDGAGESAAGDRLSNTLLRRRNDGMKNSSKDVVENSEGKVLLYSFDKDGIENTPLDQLKKLSNKLVLLDAVAVGVREHHASLIINIDRDVNGTYFDLAEDNYDGEATAQRRVYVKDLKTEKVYAFGMRSDKNKIESLGGKVSNDNLEDIEGATSNTGSNGGTGSTGGAQGTGTGAAAAGKGTGPSGKGKGAGKGKGGKKGSGRDLDSDVNNKNGTSSLYLGDINNIGKKQAMLGALSVRAPPMDDSTSSSPAVDIKNILSNINNAYITTGIFVFASLVLPVQSFAANLTNNILNVTEGDTWGHIVAKNFMKAGEKLWGENGRAIETWRQIKGIDQSYSAMDHINAGQTIDVSRIVEASKPAAPVLPPAAPATSGRKPGVVTQTVITPDFFTSHPWVILAIAGVAAIILSVIAIKAYRSYMARKTEQKENKSIKLEPKIEGEERIEEETARLAREEEERRAVEEKARLEKEEAARKTAEAETKRVAEGQAQIPEVESKEQKLDDSKDRRNSIISNAVLSLLSFSLAIYIPIAWVEPTIMGSLLILGSSILSIRGLRKINNILKGKGTAQDREAEGIENEEIIIQDKEFDFEPNLSSGSYLGPEVDFVEEGAVRQEGADENQGKVKFGAVEQEALRVAMILDIISDIVKKPEDLEIYQKDVNEKVRKAAEVRYQELLAAQEEAVRNAKAASHFCFDNEGNVVVGGLGNSAEKDEKTLGKSIRAERRTAREKEARLTALVISTEAKKDEPVVSAKDEKIVDVTSDALKGVKLGHEVDIENIANDSSVPQDKFGSKE</sequence>
<keyword evidence="2" id="KW-0472">Membrane</keyword>
<feature type="region of interest" description="Disordered" evidence="1">
    <location>
        <begin position="631"/>
        <end position="708"/>
    </location>
</feature>
<feature type="compositionally biased region" description="Basic and acidic residues" evidence="1">
    <location>
        <begin position="991"/>
        <end position="1002"/>
    </location>
</feature>
<comment type="caution">
    <text evidence="3">The sequence shown here is derived from an EMBL/GenBank/DDBJ whole genome shotgun (WGS) entry which is preliminary data.</text>
</comment>
<name>A0A2G9YK21_9BACT</name>